<sequence>MPDSLAAVDAGFVELRELRFSQRAAGLMKAAELLEAGEEEFALWMAREMGKPVTQGRAEVAKCAATCRYYAEHGEAMLAPRELEGARLLHQPLGPVLAVMPWNFPFWQVFRFAAPALMAGNTILLKHASNVSGCARAIVRLVSSAFGRDDFLRAVFVSGKEVEPLIADPRIRAVTFTGSTGVGREVAAAAGRHLKKSVLELGGSDPYLVLEDADLARAAKTCAAARMVNAGQSCIAAKRFLVAAAVHDAFVERLRDELATFKPGDPFEPATNLGPMAKASLRDELHAQVTGSVKAGARLLLGGEPVELREKSYYPATLLCGVVPGMRVFDEETFGPVAAVIRVEHEAQAIELANQTAFGLGAAVFSGDVDRARRVAEQLDTGTVAINGQVVSDPRFPFGGVKDSGWGRELGEHGIREFVNVKTVRG</sequence>
<accession>A0ABT3GFT8</accession>
<dbReference type="InterPro" id="IPR015590">
    <property type="entry name" value="Aldehyde_DH_dom"/>
</dbReference>
<feature type="domain" description="Aldehyde dehydrogenase" evidence="4">
    <location>
        <begin position="7"/>
        <end position="424"/>
    </location>
</feature>
<dbReference type="InterPro" id="IPR047110">
    <property type="entry name" value="GABD/Sad-like"/>
</dbReference>
<protein>
    <submittedName>
        <fullName evidence="5">NAD-dependent succinate-semialdehyde dehydrogenase</fullName>
    </submittedName>
</protein>
<reference evidence="5 6" key="1">
    <citation type="submission" date="2022-10" db="EMBL/GenBank/DDBJ databases">
        <title>Luteolibacter arcticus strain CCTCC AB 2014275, whole genome shotgun sequencing project.</title>
        <authorList>
            <person name="Zhao G."/>
            <person name="Shen L."/>
        </authorList>
    </citation>
    <scope>NUCLEOTIDE SEQUENCE [LARGE SCALE GENOMIC DNA]</scope>
    <source>
        <strain evidence="5 6">CCTCC AB 2014275</strain>
    </source>
</reference>
<dbReference type="Pfam" id="PF00171">
    <property type="entry name" value="Aldedh"/>
    <property type="match status" value="1"/>
</dbReference>
<evidence type="ECO:0000256" key="1">
    <source>
        <dbReference type="ARBA" id="ARBA00009986"/>
    </source>
</evidence>
<comment type="caution">
    <text evidence="5">The sequence shown here is derived from an EMBL/GenBank/DDBJ whole genome shotgun (WGS) entry which is preliminary data.</text>
</comment>
<proteinExistence type="inferred from homology"/>
<keyword evidence="3" id="KW-0560">Oxidoreductase</keyword>
<dbReference type="Gene3D" id="3.40.309.10">
    <property type="entry name" value="Aldehyde Dehydrogenase, Chain A, domain 2"/>
    <property type="match status" value="1"/>
</dbReference>
<evidence type="ECO:0000313" key="6">
    <source>
        <dbReference type="Proteomes" id="UP001320876"/>
    </source>
</evidence>
<dbReference type="InterPro" id="IPR016163">
    <property type="entry name" value="Ald_DH_C"/>
</dbReference>
<evidence type="ECO:0000313" key="5">
    <source>
        <dbReference type="EMBL" id="MCW1922481.1"/>
    </source>
</evidence>
<dbReference type="PANTHER" id="PTHR43217">
    <property type="entry name" value="SUCCINATE SEMIALDEHYDE DEHYDROGENASE [NAD(P)+] SAD"/>
    <property type="match status" value="1"/>
</dbReference>
<dbReference type="InterPro" id="IPR016161">
    <property type="entry name" value="Ald_DH/histidinol_DH"/>
</dbReference>
<dbReference type="Gene3D" id="3.40.605.10">
    <property type="entry name" value="Aldehyde Dehydrogenase, Chain A, domain 1"/>
    <property type="match status" value="1"/>
</dbReference>
<dbReference type="InterPro" id="IPR016162">
    <property type="entry name" value="Ald_DH_N"/>
</dbReference>
<dbReference type="RefSeq" id="WP_264486588.1">
    <property type="nucleotide sequence ID" value="NZ_JAPDDT010000002.1"/>
</dbReference>
<gene>
    <name evidence="5" type="ORF">OKA05_07935</name>
</gene>
<dbReference type="SUPFAM" id="SSF53720">
    <property type="entry name" value="ALDH-like"/>
    <property type="match status" value="1"/>
</dbReference>
<dbReference type="InterPro" id="IPR044148">
    <property type="entry name" value="ALDH_GabD1-like"/>
</dbReference>
<keyword evidence="2" id="KW-0521">NADP</keyword>
<evidence type="ECO:0000256" key="3">
    <source>
        <dbReference type="ARBA" id="ARBA00023002"/>
    </source>
</evidence>
<dbReference type="PANTHER" id="PTHR43217:SF1">
    <property type="entry name" value="SUCCINATE SEMIALDEHYDE DEHYDROGENASE [NAD(P)+] SAD"/>
    <property type="match status" value="1"/>
</dbReference>
<comment type="similarity">
    <text evidence="1">Belongs to the aldehyde dehydrogenase family.</text>
</comment>
<dbReference type="CDD" id="cd07100">
    <property type="entry name" value="ALDH_SSADH1_GabD1"/>
    <property type="match status" value="1"/>
</dbReference>
<dbReference type="EMBL" id="JAPDDT010000002">
    <property type="protein sequence ID" value="MCW1922481.1"/>
    <property type="molecule type" value="Genomic_DNA"/>
</dbReference>
<name>A0ABT3GFT8_9BACT</name>
<organism evidence="5 6">
    <name type="scientific">Luteolibacter arcticus</name>
    <dbReference type="NCBI Taxonomy" id="1581411"/>
    <lineage>
        <taxon>Bacteria</taxon>
        <taxon>Pseudomonadati</taxon>
        <taxon>Verrucomicrobiota</taxon>
        <taxon>Verrucomicrobiia</taxon>
        <taxon>Verrucomicrobiales</taxon>
        <taxon>Verrucomicrobiaceae</taxon>
        <taxon>Luteolibacter</taxon>
    </lineage>
</organism>
<dbReference type="Proteomes" id="UP001320876">
    <property type="component" value="Unassembled WGS sequence"/>
</dbReference>
<evidence type="ECO:0000259" key="4">
    <source>
        <dbReference type="Pfam" id="PF00171"/>
    </source>
</evidence>
<keyword evidence="6" id="KW-1185">Reference proteome</keyword>
<evidence type="ECO:0000256" key="2">
    <source>
        <dbReference type="ARBA" id="ARBA00022857"/>
    </source>
</evidence>